<dbReference type="Gene3D" id="2.20.25.10">
    <property type="match status" value="1"/>
</dbReference>
<gene>
    <name evidence="2" type="ORF">K3177_14990</name>
</gene>
<keyword evidence="3" id="KW-1185">Reference proteome</keyword>
<proteinExistence type="inferred from homology"/>
<dbReference type="NCBIfam" id="TIGR03561">
    <property type="entry name" value="organ_hyd_perox"/>
    <property type="match status" value="1"/>
</dbReference>
<reference evidence="2 3" key="1">
    <citation type="submission" date="2021-08" db="EMBL/GenBank/DDBJ databases">
        <title>Comparative Genomics Analysis of the Genus Qipengyuania Reveals Extensive Genetic Diversity and Metabolic Versatility, Including the Description of Fifteen Novel Species.</title>
        <authorList>
            <person name="Liu Y."/>
        </authorList>
    </citation>
    <scope>NUCLEOTIDE SEQUENCE [LARGE SCALE GENOMIC DNA]</scope>
    <source>
        <strain evidence="2 3">GH25</strain>
    </source>
</reference>
<evidence type="ECO:0000313" key="3">
    <source>
        <dbReference type="Proteomes" id="UP000776651"/>
    </source>
</evidence>
<name>A0ABS7JK90_9SPHN</name>
<evidence type="ECO:0000313" key="2">
    <source>
        <dbReference type="EMBL" id="MBX7489812.1"/>
    </source>
</evidence>
<comment type="similarity">
    <text evidence="1">Belongs to the OsmC/Ohr family.</text>
</comment>
<dbReference type="Gene3D" id="3.30.300.20">
    <property type="match status" value="1"/>
</dbReference>
<sequence>MRLLYSTQATALGGRSGSVCSIDGRLRAELSSPEAMGGNGGSGTNPEQLLAAAYASSFLCAVREAGTRAGHSIPPDANVTARVDLTEHEGASWQLSVSLTLDLPEHGNDRFDSIVSEARRICPLVSATNSTISVGVQRI</sequence>
<organism evidence="2 3">
    <name type="scientific">Qipengyuania pacifica</name>
    <dbReference type="NCBI Taxonomy" id="2860199"/>
    <lineage>
        <taxon>Bacteria</taxon>
        <taxon>Pseudomonadati</taxon>
        <taxon>Pseudomonadota</taxon>
        <taxon>Alphaproteobacteria</taxon>
        <taxon>Sphingomonadales</taxon>
        <taxon>Erythrobacteraceae</taxon>
        <taxon>Qipengyuania</taxon>
    </lineage>
</organism>
<accession>A0ABS7JK90</accession>
<dbReference type="InterPro" id="IPR015946">
    <property type="entry name" value="KH_dom-like_a/b"/>
</dbReference>
<dbReference type="PANTHER" id="PTHR33797">
    <property type="entry name" value="ORGANIC HYDROPEROXIDE RESISTANCE PROTEIN-LIKE"/>
    <property type="match status" value="1"/>
</dbReference>
<dbReference type="EMBL" id="JAIGNQ010000004">
    <property type="protein sequence ID" value="MBX7489812.1"/>
    <property type="molecule type" value="Genomic_DNA"/>
</dbReference>
<evidence type="ECO:0000256" key="1">
    <source>
        <dbReference type="ARBA" id="ARBA00007378"/>
    </source>
</evidence>
<dbReference type="Proteomes" id="UP000776651">
    <property type="component" value="Unassembled WGS sequence"/>
</dbReference>
<dbReference type="InterPro" id="IPR019953">
    <property type="entry name" value="OHR"/>
</dbReference>
<protein>
    <submittedName>
        <fullName evidence="2">Ohr family peroxiredoxin</fullName>
    </submittedName>
</protein>
<comment type="caution">
    <text evidence="2">The sequence shown here is derived from an EMBL/GenBank/DDBJ whole genome shotgun (WGS) entry which is preliminary data.</text>
</comment>
<dbReference type="InterPro" id="IPR003718">
    <property type="entry name" value="OsmC/Ohr_fam"/>
</dbReference>
<dbReference type="RefSeq" id="WP_221598880.1">
    <property type="nucleotide sequence ID" value="NZ_JAIGNQ010000004.1"/>
</dbReference>
<dbReference type="Pfam" id="PF02566">
    <property type="entry name" value="OsmC"/>
    <property type="match status" value="1"/>
</dbReference>
<dbReference type="SUPFAM" id="SSF82784">
    <property type="entry name" value="OsmC-like"/>
    <property type="match status" value="1"/>
</dbReference>
<dbReference type="PANTHER" id="PTHR33797:SF2">
    <property type="entry name" value="ORGANIC HYDROPEROXIDE RESISTANCE PROTEIN-LIKE"/>
    <property type="match status" value="1"/>
</dbReference>
<dbReference type="InterPro" id="IPR036102">
    <property type="entry name" value="OsmC/Ohrsf"/>
</dbReference>